<dbReference type="PANTHER" id="PTHR32432">
    <property type="entry name" value="CELL DIVISION PROTEIN FTSA-RELATED"/>
    <property type="match status" value="1"/>
</dbReference>
<evidence type="ECO:0000313" key="1">
    <source>
        <dbReference type="EMBL" id="SHI75613.1"/>
    </source>
</evidence>
<name>A0A1M6DR10_9FIRM</name>
<dbReference type="Gene3D" id="3.30.420.40">
    <property type="match status" value="1"/>
</dbReference>
<dbReference type="Pfam" id="PF06277">
    <property type="entry name" value="EutA"/>
    <property type="match status" value="1"/>
</dbReference>
<dbReference type="InterPro" id="IPR043129">
    <property type="entry name" value="ATPase_NBD"/>
</dbReference>
<protein>
    <submittedName>
        <fullName evidence="1">Ethanolamine utilization protein EutA</fullName>
    </submittedName>
</protein>
<organism evidence="1 2">
    <name type="scientific">Dethiosulfatibacter aminovorans DSM 17477</name>
    <dbReference type="NCBI Taxonomy" id="1121476"/>
    <lineage>
        <taxon>Bacteria</taxon>
        <taxon>Bacillati</taxon>
        <taxon>Bacillota</taxon>
        <taxon>Tissierellia</taxon>
        <taxon>Dethiosulfatibacter</taxon>
    </lineage>
</organism>
<accession>A0A1M6DR10</accession>
<gene>
    <name evidence="1" type="ORF">SAMN02745751_01010</name>
</gene>
<proteinExistence type="predicted"/>
<dbReference type="InterPro" id="IPR050696">
    <property type="entry name" value="FtsA/MreB"/>
</dbReference>
<sequence length="478" mass="52256">MSNEILSVGIDVGTTTTQVIFSKLVFENSANYFTVPKVSIVEKEVIYKSDIYFTPLLKYSLIDMDGLTDIILREYEKAGFDKEDVKTGAVIITGESARKENSETVLNGLSEYAGDFVVATAGPDLEAIIAGKGSGAYQYSMDHGKVIVNLDIGGGTTNVVVFDNGNVYSKGCWNLGGRIIRIDNEGTVEYISDSAKTIIESLGLDEKVVIGNIIDRRINDMIINKMAQLIAQILGVCPPEKLLEKLRTSGSSEFFLPENIDAICFSGGVAEAIYNKVENDDYNYGDIGIGFGTAVGRQEQISRFPIIQPKETIRATVVGAGIYTTSVTGSTIYFDREILPLKSIPVLKVSKEIESECYYGNSSKLKDNISWFLEQSGSESAVIAIYGKINPEYHEVVNIAKCIAESHMELMSRKNLIVCVENDMAKALGQQIIKVLGDEKSIICIDGIKVESNDYLDLGEPVINDLAIPVIIKTLIYG</sequence>
<dbReference type="AlphaFoldDB" id="A0A1M6DR10"/>
<dbReference type="RefSeq" id="WP_073048081.1">
    <property type="nucleotide sequence ID" value="NZ_FQZL01000006.1"/>
</dbReference>
<evidence type="ECO:0000313" key="2">
    <source>
        <dbReference type="Proteomes" id="UP000184052"/>
    </source>
</evidence>
<dbReference type="STRING" id="1121476.SAMN02745751_01010"/>
<dbReference type="EMBL" id="FQZL01000006">
    <property type="protein sequence ID" value="SHI75613.1"/>
    <property type="molecule type" value="Genomic_DNA"/>
</dbReference>
<dbReference type="PANTHER" id="PTHR32432:SF13">
    <property type="entry name" value="ETHANOLAMINE AMMONIA-LYASE REACTIVASE EUTA"/>
    <property type="match status" value="1"/>
</dbReference>
<dbReference type="SUPFAM" id="SSF53067">
    <property type="entry name" value="Actin-like ATPase domain"/>
    <property type="match status" value="1"/>
</dbReference>
<dbReference type="PIRSF" id="PIRSF012293">
    <property type="entry name" value="EutA"/>
    <property type="match status" value="1"/>
</dbReference>
<dbReference type="InterPro" id="IPR009377">
    <property type="entry name" value="EutA"/>
</dbReference>
<reference evidence="1 2" key="1">
    <citation type="submission" date="2016-11" db="EMBL/GenBank/DDBJ databases">
        <authorList>
            <person name="Jaros S."/>
            <person name="Januszkiewicz K."/>
            <person name="Wedrychowicz H."/>
        </authorList>
    </citation>
    <scope>NUCLEOTIDE SEQUENCE [LARGE SCALE GENOMIC DNA]</scope>
    <source>
        <strain evidence="1 2">DSM 17477</strain>
    </source>
</reference>
<keyword evidence="2" id="KW-1185">Reference proteome</keyword>
<dbReference type="Proteomes" id="UP000184052">
    <property type="component" value="Unassembled WGS sequence"/>
</dbReference>